<dbReference type="SUPFAM" id="SSF53335">
    <property type="entry name" value="S-adenosyl-L-methionine-dependent methyltransferases"/>
    <property type="match status" value="1"/>
</dbReference>
<dbReference type="PANTHER" id="PTHR43861">
    <property type="entry name" value="TRANS-ACONITATE 2-METHYLTRANSFERASE-RELATED"/>
    <property type="match status" value="1"/>
</dbReference>
<dbReference type="GO" id="GO:0008168">
    <property type="term" value="F:methyltransferase activity"/>
    <property type="evidence" value="ECO:0007669"/>
    <property type="project" value="UniProtKB-KW"/>
</dbReference>
<dbReference type="Proteomes" id="UP000001052">
    <property type="component" value="Chromosome"/>
</dbReference>
<evidence type="ECO:0000313" key="1">
    <source>
        <dbReference type="EMBL" id="ACV67914.1"/>
    </source>
</evidence>
<dbReference type="GO" id="GO:0032259">
    <property type="term" value="P:methylation"/>
    <property type="evidence" value="ECO:0007669"/>
    <property type="project" value="UniProtKB-KW"/>
</dbReference>
<dbReference type="EMBL" id="CP001734">
    <property type="protein sequence ID" value="ACV67914.1"/>
    <property type="molecule type" value="Genomic_DNA"/>
</dbReference>
<dbReference type="AlphaFoldDB" id="C8WYZ8"/>
<organism evidence="1 2">
    <name type="scientific">Desulfohalobium retbaense (strain ATCC 49708 / DSM 5692 / JCM 16813 / HR100)</name>
    <dbReference type="NCBI Taxonomy" id="485915"/>
    <lineage>
        <taxon>Bacteria</taxon>
        <taxon>Pseudomonadati</taxon>
        <taxon>Thermodesulfobacteriota</taxon>
        <taxon>Desulfovibrionia</taxon>
        <taxon>Desulfovibrionales</taxon>
        <taxon>Desulfohalobiaceae</taxon>
        <taxon>Desulfohalobium</taxon>
    </lineage>
</organism>
<keyword evidence="1" id="KW-0808">Transferase</keyword>
<dbReference type="STRING" id="485915.Dret_0617"/>
<keyword evidence="2" id="KW-1185">Reference proteome</keyword>
<reference evidence="2" key="1">
    <citation type="submission" date="2009-09" db="EMBL/GenBank/DDBJ databases">
        <title>The complete chromosome of Desulfohalobium retbaense DSM 5692.</title>
        <authorList>
            <consortium name="US DOE Joint Genome Institute (JGI-PGF)"/>
            <person name="Lucas S."/>
            <person name="Copeland A."/>
            <person name="Lapidus A."/>
            <person name="Glavina del Rio T."/>
            <person name="Dalin E."/>
            <person name="Tice H."/>
            <person name="Bruce D."/>
            <person name="Goodwin L."/>
            <person name="Pitluck S."/>
            <person name="Kyrpides N."/>
            <person name="Mavromatis K."/>
            <person name="Ivanova N."/>
            <person name="Mikhailova N."/>
            <person name="Munk A.C."/>
            <person name="Brettin T."/>
            <person name="Detter J.C."/>
            <person name="Han C."/>
            <person name="Tapia R."/>
            <person name="Larimer F."/>
            <person name="Land M."/>
            <person name="Hauser L."/>
            <person name="Markowitz V."/>
            <person name="Cheng J.-F."/>
            <person name="Hugenholtz P."/>
            <person name="Woyke T."/>
            <person name="Wu D."/>
            <person name="Spring S."/>
            <person name="Klenk H.-P."/>
            <person name="Eisen J.A."/>
        </authorList>
    </citation>
    <scope>NUCLEOTIDE SEQUENCE [LARGE SCALE GENOMIC DNA]</scope>
    <source>
        <strain evidence="2">DSM 5692</strain>
    </source>
</reference>
<keyword evidence="1" id="KW-0489">Methyltransferase</keyword>
<accession>C8WYZ8</accession>
<dbReference type="Gene3D" id="3.40.50.150">
    <property type="entry name" value="Vaccinia Virus protein VP39"/>
    <property type="match status" value="1"/>
</dbReference>
<dbReference type="eggNOG" id="COG2227">
    <property type="taxonomic scope" value="Bacteria"/>
</dbReference>
<proteinExistence type="predicted"/>
<dbReference type="PANTHER" id="PTHR43861:SF6">
    <property type="entry name" value="METHYLTRANSFERASE TYPE 11"/>
    <property type="match status" value="1"/>
</dbReference>
<dbReference type="HOGENOM" id="CLU_080372_0_0_7"/>
<gene>
    <name evidence="1" type="ordered locus">Dret_0617</name>
</gene>
<dbReference type="RefSeq" id="WP_015751072.1">
    <property type="nucleotide sequence ID" value="NC_013223.1"/>
</dbReference>
<evidence type="ECO:0000313" key="2">
    <source>
        <dbReference type="Proteomes" id="UP000001052"/>
    </source>
</evidence>
<reference evidence="1 2" key="2">
    <citation type="journal article" date="2010" name="Stand. Genomic Sci.">
        <title>Complete genome sequence of Desulfohalobium retbaense type strain (HR(100)).</title>
        <authorList>
            <person name="Spring S."/>
            <person name="Nolan M."/>
            <person name="Lapidus A."/>
            <person name="Glavina Del Rio T."/>
            <person name="Copeland A."/>
            <person name="Tice H."/>
            <person name="Cheng J.F."/>
            <person name="Lucas S."/>
            <person name="Land M."/>
            <person name="Chen F."/>
            <person name="Bruce D."/>
            <person name="Goodwin L."/>
            <person name="Pitluck S."/>
            <person name="Ivanova N."/>
            <person name="Mavromatis K."/>
            <person name="Mikhailova N."/>
            <person name="Pati A."/>
            <person name="Chen A."/>
            <person name="Palaniappan K."/>
            <person name="Hauser L."/>
            <person name="Chang Y.J."/>
            <person name="Jeffries C.D."/>
            <person name="Munk C."/>
            <person name="Kiss H."/>
            <person name="Chain P."/>
            <person name="Han C."/>
            <person name="Brettin T."/>
            <person name="Detter J.C."/>
            <person name="Schuler E."/>
            <person name="Goker M."/>
            <person name="Rohde M."/>
            <person name="Bristow J."/>
            <person name="Eisen J.A."/>
            <person name="Markowitz V."/>
            <person name="Hugenholtz P."/>
            <person name="Kyrpides N.C."/>
            <person name="Klenk H.P."/>
        </authorList>
    </citation>
    <scope>NUCLEOTIDE SEQUENCE [LARGE SCALE GENOMIC DNA]</scope>
    <source>
        <strain evidence="1 2">DSM 5692</strain>
    </source>
</reference>
<dbReference type="KEGG" id="drt:Dret_0617"/>
<name>C8WYZ8_DESRD</name>
<sequence>MNVNWPTDGIFEKDGHRGKIFDVKDGFHVIDCESCGFKHIVPIPTIEELEEVYKHDYYSTEKPLYLERHQEDLDWWNTVYDQRYDFFENELPNERRNILDVGSGPGYFLLRGKQRGWHVEGIEPSGQAAEHSRSLGSKIYQDFLDQKSLPKFNQYDVIHASEVLEHIPDPEEMLKNMYQLLKPGGIICISVPNDYNPLQYALRVECGFDPWWVAPPHHINYFDFDSLTALLQKVGYNILRKEASFPMELFLLMGDNYIGNDSLGRECHTRRKNYEQTLVQSGLSQLKRQLEHFYSECNVGRTAIIYGVCQ</sequence>
<protein>
    <submittedName>
        <fullName evidence="1">Methyltransferase type 12</fullName>
    </submittedName>
</protein>
<dbReference type="Pfam" id="PF13489">
    <property type="entry name" value="Methyltransf_23"/>
    <property type="match status" value="1"/>
</dbReference>
<dbReference type="InterPro" id="IPR029063">
    <property type="entry name" value="SAM-dependent_MTases_sf"/>
</dbReference>
<dbReference type="CDD" id="cd02440">
    <property type="entry name" value="AdoMet_MTases"/>
    <property type="match status" value="1"/>
</dbReference>